<evidence type="ECO:0000256" key="4">
    <source>
        <dbReference type="SAM" id="MobiDB-lite"/>
    </source>
</evidence>
<protein>
    <recommendedName>
        <fullName evidence="5">DNA endonuclease activator Ctp1 C-terminal domain-containing protein</fullName>
    </recommendedName>
</protein>
<feature type="compositionally biased region" description="Basic and acidic residues" evidence="4">
    <location>
        <begin position="81"/>
        <end position="91"/>
    </location>
</feature>
<evidence type="ECO:0000256" key="1">
    <source>
        <dbReference type="ARBA" id="ARBA00004123"/>
    </source>
</evidence>
<feature type="compositionally biased region" description="Low complexity" evidence="4">
    <location>
        <begin position="94"/>
        <end position="131"/>
    </location>
</feature>
<keyword evidence="3" id="KW-0539">Nucleus</keyword>
<feature type="region of interest" description="Disordered" evidence="4">
    <location>
        <begin position="75"/>
        <end position="220"/>
    </location>
</feature>
<comment type="caution">
    <text evidence="6">The sequence shown here is derived from an EMBL/GenBank/DDBJ whole genome shotgun (WGS) entry which is preliminary data.</text>
</comment>
<evidence type="ECO:0000259" key="5">
    <source>
        <dbReference type="Pfam" id="PF08573"/>
    </source>
</evidence>
<organism evidence="6 7">
    <name type="scientific">Coccomyxa subellipsoidea</name>
    <dbReference type="NCBI Taxonomy" id="248742"/>
    <lineage>
        <taxon>Eukaryota</taxon>
        <taxon>Viridiplantae</taxon>
        <taxon>Chlorophyta</taxon>
        <taxon>core chlorophytes</taxon>
        <taxon>Trebouxiophyceae</taxon>
        <taxon>Trebouxiophyceae incertae sedis</taxon>
        <taxon>Coccomyxaceae</taxon>
        <taxon>Coccomyxa</taxon>
    </lineage>
</organism>
<dbReference type="PANTHER" id="PTHR15107:SF0">
    <property type="entry name" value="DNA ENDONUCLEASE ACTIVATOR CTP1 C-TERMINAL DOMAIN-CONTAINING PROTEIN"/>
    <property type="match status" value="1"/>
</dbReference>
<feature type="compositionally biased region" description="Low complexity" evidence="4">
    <location>
        <begin position="199"/>
        <end position="208"/>
    </location>
</feature>
<dbReference type="Proteomes" id="UP001491310">
    <property type="component" value="Unassembled WGS sequence"/>
</dbReference>
<feature type="region of interest" description="Disordered" evidence="4">
    <location>
        <begin position="260"/>
        <end position="279"/>
    </location>
</feature>
<keyword evidence="2" id="KW-0227">DNA damage</keyword>
<evidence type="ECO:0000256" key="3">
    <source>
        <dbReference type="ARBA" id="ARBA00023242"/>
    </source>
</evidence>
<dbReference type="InterPro" id="IPR033316">
    <property type="entry name" value="RBBP8-like"/>
</dbReference>
<evidence type="ECO:0000313" key="7">
    <source>
        <dbReference type="Proteomes" id="UP001491310"/>
    </source>
</evidence>
<name>A0ABR2YLP7_9CHLO</name>
<evidence type="ECO:0000313" key="6">
    <source>
        <dbReference type="EMBL" id="KAK9907679.1"/>
    </source>
</evidence>
<comment type="subcellular location">
    <subcellularLocation>
        <location evidence="1">Nucleus</location>
    </subcellularLocation>
</comment>
<dbReference type="Pfam" id="PF08573">
    <property type="entry name" value="SAE2"/>
    <property type="match status" value="1"/>
</dbReference>
<dbReference type="PANTHER" id="PTHR15107">
    <property type="entry name" value="RETINOBLASTOMA BINDING PROTEIN 8"/>
    <property type="match status" value="1"/>
</dbReference>
<feature type="compositionally biased region" description="Low complexity" evidence="4">
    <location>
        <begin position="150"/>
        <end position="167"/>
    </location>
</feature>
<evidence type="ECO:0000256" key="2">
    <source>
        <dbReference type="ARBA" id="ARBA00022763"/>
    </source>
</evidence>
<dbReference type="InterPro" id="IPR013882">
    <property type="entry name" value="Ctp1_C"/>
</dbReference>
<gene>
    <name evidence="6" type="ORF">WJX75_008009</name>
</gene>
<feature type="domain" description="DNA endonuclease activator Ctp1 C-terminal" evidence="5">
    <location>
        <begin position="284"/>
        <end position="378"/>
    </location>
</feature>
<sequence length="400" mass="43811">MFLVIADSSAQRHNAADERVHAAEARANEAEYIERENTKQYIIKKRMLIQEMQTALEECKRRMLANGLDFPEINMKPWSQHRQDEEERKSAWDPTASEEAAAPAQTAAQAADAQPTEAAQAQESAAPGSPAWQLKSREQRAAGKQLAAGEELPSAAEERSAAAAQQEMSLHLSQLQPPTSREPAAPPEPSGRPNPFNRAAQHACAAGARPPPKWNQKQRGPALPDALAFLDLKQTQQPAAFTPQQLPTIVERHADATRAAAEPVPQRSKPAHPPQNQFGERGYKYKEVVRKKAEREELTGIECGDCRKFYAAIETWGAVGDLPACGHAVRGAQAGDGATKSGAGAAGPVREQLRQDASRHRYRYEPPATPAGFWDMGFMDSLDSRVQPQNYGDKEDEAYS</sequence>
<accession>A0ABR2YLP7</accession>
<dbReference type="EMBL" id="JALJOT010000009">
    <property type="protein sequence ID" value="KAK9907679.1"/>
    <property type="molecule type" value="Genomic_DNA"/>
</dbReference>
<proteinExistence type="predicted"/>
<keyword evidence="7" id="KW-1185">Reference proteome</keyword>
<reference evidence="6 7" key="1">
    <citation type="journal article" date="2024" name="Nat. Commun.">
        <title>Phylogenomics reveals the evolutionary origins of lichenization in chlorophyte algae.</title>
        <authorList>
            <person name="Puginier C."/>
            <person name="Libourel C."/>
            <person name="Otte J."/>
            <person name="Skaloud P."/>
            <person name="Haon M."/>
            <person name="Grisel S."/>
            <person name="Petersen M."/>
            <person name="Berrin J.G."/>
            <person name="Delaux P.M."/>
            <person name="Dal Grande F."/>
            <person name="Keller J."/>
        </authorList>
    </citation>
    <scope>NUCLEOTIDE SEQUENCE [LARGE SCALE GENOMIC DNA]</scope>
    <source>
        <strain evidence="6 7">SAG 216-7</strain>
    </source>
</reference>